<dbReference type="Pfam" id="PF25954">
    <property type="entry name" value="Beta-barrel_RND_2"/>
    <property type="match status" value="1"/>
</dbReference>
<evidence type="ECO:0000313" key="9">
    <source>
        <dbReference type="Proteomes" id="UP000531216"/>
    </source>
</evidence>
<dbReference type="EMBL" id="JACIDO010000006">
    <property type="protein sequence ID" value="MBB3937033.1"/>
    <property type="molecule type" value="Genomic_DNA"/>
</dbReference>
<evidence type="ECO:0000256" key="1">
    <source>
        <dbReference type="ARBA" id="ARBA00009477"/>
    </source>
</evidence>
<proteinExistence type="inferred from homology"/>
<dbReference type="Pfam" id="PF25876">
    <property type="entry name" value="HH_MFP_RND"/>
    <property type="match status" value="1"/>
</dbReference>
<feature type="chain" id="PRO_5030552249" evidence="3">
    <location>
        <begin position="23"/>
        <end position="359"/>
    </location>
</feature>
<dbReference type="Gene3D" id="2.40.30.170">
    <property type="match status" value="1"/>
</dbReference>
<dbReference type="SUPFAM" id="SSF111369">
    <property type="entry name" value="HlyD-like secretion proteins"/>
    <property type="match status" value="1"/>
</dbReference>
<keyword evidence="3" id="KW-0732">Signal</keyword>
<reference evidence="8 9" key="1">
    <citation type="submission" date="2020-08" db="EMBL/GenBank/DDBJ databases">
        <title>Genomic Encyclopedia of Type Strains, Phase IV (KMG-IV): sequencing the most valuable type-strain genomes for metagenomic binning, comparative biology and taxonomic classification.</title>
        <authorList>
            <person name="Goeker M."/>
        </authorList>
    </citation>
    <scope>NUCLEOTIDE SEQUENCE [LARGE SCALE GENOMIC DNA]</scope>
    <source>
        <strain evidence="8 9">DSM 25024</strain>
    </source>
</reference>
<sequence>MIRLRHLALALAVAALSACSEGEEQPAAPPVRPVLSIVVERSARAEPTFAGSVEPRYSRDLAFRIAGRVVSRDVDVGDTVEAGELLASLDPQAQALSVRSLQGELAAAEAQAENARKTRDRQVALVQLNASPQAQLDSANQQLASAEAAVSSRRSALDKAKQELGYTRLLSETDGIVTSVAIEVGQVVEVGQAAITVAQADVREAAVDVPDEYVGSLGVGQPFRVSLQIDPRQEAAGKVREIAPRSDSATRTRRVLITLLDPPPSFRVGTTVDARLDSGSEGEMRLPETALLKAGDGAFVWVVDEAGPKVTRRPVTFEATDGGDIRVTSGLDAGMRVVTAGVNSLEEGQAVKIEQELVR</sequence>
<dbReference type="OrthoDB" id="9813967at2"/>
<feature type="domain" description="YknX-like C-terminal permuted SH3-like" evidence="7">
    <location>
        <begin position="285"/>
        <end position="353"/>
    </location>
</feature>
<feature type="domain" description="Multidrug resistance protein MdtA-like alpha-helical hairpin" evidence="4">
    <location>
        <begin position="99"/>
        <end position="167"/>
    </location>
</feature>
<dbReference type="Gene3D" id="2.40.420.20">
    <property type="match status" value="1"/>
</dbReference>
<dbReference type="AlphaFoldDB" id="A0A7W6BXM7"/>
<keyword evidence="2" id="KW-0175">Coiled coil</keyword>
<dbReference type="PROSITE" id="PS51257">
    <property type="entry name" value="PROKAR_LIPOPROTEIN"/>
    <property type="match status" value="1"/>
</dbReference>
<dbReference type="Gene3D" id="2.40.50.100">
    <property type="match status" value="1"/>
</dbReference>
<evidence type="ECO:0000259" key="7">
    <source>
        <dbReference type="Pfam" id="PF25989"/>
    </source>
</evidence>
<dbReference type="RefSeq" id="WP_090965361.1">
    <property type="nucleotide sequence ID" value="NZ_FOOA01000018.1"/>
</dbReference>
<dbReference type="NCBIfam" id="TIGR01730">
    <property type="entry name" value="RND_mfp"/>
    <property type="match status" value="1"/>
</dbReference>
<evidence type="ECO:0000256" key="3">
    <source>
        <dbReference type="SAM" id="SignalP"/>
    </source>
</evidence>
<feature type="domain" description="CusB-like beta-barrel" evidence="6">
    <location>
        <begin position="207"/>
        <end position="278"/>
    </location>
</feature>
<evidence type="ECO:0000259" key="4">
    <source>
        <dbReference type="Pfam" id="PF25876"/>
    </source>
</evidence>
<keyword evidence="9" id="KW-1185">Reference proteome</keyword>
<gene>
    <name evidence="8" type="ORF">GGR05_003198</name>
</gene>
<comment type="caution">
    <text evidence="8">The sequence shown here is derived from an EMBL/GenBank/DDBJ whole genome shotgun (WGS) entry which is preliminary data.</text>
</comment>
<evidence type="ECO:0000259" key="5">
    <source>
        <dbReference type="Pfam" id="PF25917"/>
    </source>
</evidence>
<accession>A0A7W6BXM7</accession>
<dbReference type="PANTHER" id="PTHR30469:SF15">
    <property type="entry name" value="HLYD FAMILY OF SECRETION PROTEINS"/>
    <property type="match status" value="1"/>
</dbReference>
<dbReference type="GO" id="GO:0015562">
    <property type="term" value="F:efflux transmembrane transporter activity"/>
    <property type="evidence" value="ECO:0007669"/>
    <property type="project" value="TreeGrafter"/>
</dbReference>
<protein>
    <submittedName>
        <fullName evidence="8">RND family efflux transporter MFP subunit</fullName>
    </submittedName>
</protein>
<feature type="domain" description="Multidrug resistance protein MdtA-like barrel-sandwich hybrid" evidence="5">
    <location>
        <begin position="64"/>
        <end position="197"/>
    </location>
</feature>
<dbReference type="Pfam" id="PF25989">
    <property type="entry name" value="YknX_C"/>
    <property type="match status" value="1"/>
</dbReference>
<dbReference type="InterPro" id="IPR058637">
    <property type="entry name" value="YknX-like_C"/>
</dbReference>
<name>A0A7W6BXM7_9HYPH</name>
<comment type="similarity">
    <text evidence="1">Belongs to the membrane fusion protein (MFP) (TC 8.A.1) family.</text>
</comment>
<feature type="signal peptide" evidence="3">
    <location>
        <begin position="1"/>
        <end position="22"/>
    </location>
</feature>
<dbReference type="Pfam" id="PF25917">
    <property type="entry name" value="BSH_RND"/>
    <property type="match status" value="1"/>
</dbReference>
<feature type="coiled-coil region" evidence="2">
    <location>
        <begin position="98"/>
        <end position="163"/>
    </location>
</feature>
<evidence type="ECO:0000256" key="2">
    <source>
        <dbReference type="SAM" id="Coils"/>
    </source>
</evidence>
<dbReference type="Proteomes" id="UP000531216">
    <property type="component" value="Unassembled WGS sequence"/>
</dbReference>
<dbReference type="GO" id="GO:1990281">
    <property type="term" value="C:efflux pump complex"/>
    <property type="evidence" value="ECO:0007669"/>
    <property type="project" value="TreeGrafter"/>
</dbReference>
<evidence type="ECO:0000313" key="8">
    <source>
        <dbReference type="EMBL" id="MBB3937033.1"/>
    </source>
</evidence>
<dbReference type="InterPro" id="IPR006143">
    <property type="entry name" value="RND_pump_MFP"/>
</dbReference>
<dbReference type="InterPro" id="IPR058624">
    <property type="entry name" value="MdtA-like_HH"/>
</dbReference>
<dbReference type="Gene3D" id="1.10.287.470">
    <property type="entry name" value="Helix hairpin bin"/>
    <property type="match status" value="1"/>
</dbReference>
<evidence type="ECO:0000259" key="6">
    <source>
        <dbReference type="Pfam" id="PF25954"/>
    </source>
</evidence>
<dbReference type="PANTHER" id="PTHR30469">
    <property type="entry name" value="MULTIDRUG RESISTANCE PROTEIN MDTA"/>
    <property type="match status" value="1"/>
</dbReference>
<dbReference type="InterPro" id="IPR058792">
    <property type="entry name" value="Beta-barrel_RND_2"/>
</dbReference>
<dbReference type="InterPro" id="IPR058625">
    <property type="entry name" value="MdtA-like_BSH"/>
</dbReference>
<organism evidence="8 9">
    <name type="scientific">Aureimonas phyllosphaerae</name>
    <dbReference type="NCBI Taxonomy" id="1166078"/>
    <lineage>
        <taxon>Bacteria</taxon>
        <taxon>Pseudomonadati</taxon>
        <taxon>Pseudomonadota</taxon>
        <taxon>Alphaproteobacteria</taxon>
        <taxon>Hyphomicrobiales</taxon>
        <taxon>Aurantimonadaceae</taxon>
        <taxon>Aureimonas</taxon>
    </lineage>
</organism>